<dbReference type="Pfam" id="PF02163">
    <property type="entry name" value="Peptidase_M50"/>
    <property type="match status" value="1"/>
</dbReference>
<dbReference type="GO" id="GO:0006508">
    <property type="term" value="P:proteolysis"/>
    <property type="evidence" value="ECO:0007669"/>
    <property type="project" value="InterPro"/>
</dbReference>
<comment type="cofactor">
    <cofactor evidence="1">
        <name>Zn(2+)</name>
        <dbReference type="ChEBI" id="CHEBI:29105"/>
    </cofactor>
</comment>
<dbReference type="OrthoDB" id="849477at2"/>
<organism evidence="9 10">
    <name type="scientific">Pradoshia eiseniae</name>
    <dbReference type="NCBI Taxonomy" id="2064768"/>
    <lineage>
        <taxon>Bacteria</taxon>
        <taxon>Bacillati</taxon>
        <taxon>Bacillota</taxon>
        <taxon>Bacilli</taxon>
        <taxon>Bacillales</taxon>
        <taxon>Bacillaceae</taxon>
        <taxon>Pradoshia</taxon>
    </lineage>
</organism>
<dbReference type="EMBL" id="PKOZ01000027">
    <property type="protein sequence ID" value="PQD93688.1"/>
    <property type="molecule type" value="Genomic_DNA"/>
</dbReference>
<keyword evidence="4 7" id="KW-0812">Transmembrane</keyword>
<evidence type="ECO:0000313" key="10">
    <source>
        <dbReference type="Proteomes" id="UP000239663"/>
    </source>
</evidence>
<dbReference type="AlphaFoldDB" id="A0A2S7MVB0"/>
<gene>
    <name evidence="9" type="ORF">CYL18_18525</name>
</gene>
<comment type="subcellular location">
    <subcellularLocation>
        <location evidence="2">Membrane</location>
        <topology evidence="2">Multi-pass membrane protein</topology>
    </subcellularLocation>
</comment>
<comment type="similarity">
    <text evidence="3">Belongs to the peptidase M50B family.</text>
</comment>
<dbReference type="Proteomes" id="UP000239663">
    <property type="component" value="Unassembled WGS sequence"/>
</dbReference>
<feature type="transmembrane region" description="Helical" evidence="7">
    <location>
        <begin position="83"/>
        <end position="104"/>
    </location>
</feature>
<evidence type="ECO:0000256" key="6">
    <source>
        <dbReference type="ARBA" id="ARBA00023136"/>
    </source>
</evidence>
<feature type="transmembrane region" description="Helical" evidence="7">
    <location>
        <begin position="12"/>
        <end position="33"/>
    </location>
</feature>
<evidence type="ECO:0000256" key="3">
    <source>
        <dbReference type="ARBA" id="ARBA00007931"/>
    </source>
</evidence>
<protein>
    <recommendedName>
        <fullName evidence="8">Peptidase M50 domain-containing protein</fullName>
    </recommendedName>
</protein>
<keyword evidence="5 7" id="KW-1133">Transmembrane helix</keyword>
<keyword evidence="10" id="KW-1185">Reference proteome</keyword>
<evidence type="ECO:0000256" key="4">
    <source>
        <dbReference type="ARBA" id="ARBA00022692"/>
    </source>
</evidence>
<evidence type="ECO:0000256" key="5">
    <source>
        <dbReference type="ARBA" id="ARBA00022989"/>
    </source>
</evidence>
<dbReference type="InterPro" id="IPR008915">
    <property type="entry name" value="Peptidase_M50"/>
</dbReference>
<comment type="caution">
    <text evidence="9">The sequence shown here is derived from an EMBL/GenBank/DDBJ whole genome shotgun (WGS) entry which is preliminary data.</text>
</comment>
<dbReference type="RefSeq" id="WP_104850946.1">
    <property type="nucleotide sequence ID" value="NZ_PKOZ01000027.1"/>
</dbReference>
<dbReference type="GO" id="GO:0016020">
    <property type="term" value="C:membrane"/>
    <property type="evidence" value="ECO:0007669"/>
    <property type="project" value="UniProtKB-SubCell"/>
</dbReference>
<feature type="domain" description="Peptidase M50" evidence="8">
    <location>
        <begin position="15"/>
        <end position="103"/>
    </location>
</feature>
<evidence type="ECO:0000256" key="7">
    <source>
        <dbReference type="SAM" id="Phobius"/>
    </source>
</evidence>
<evidence type="ECO:0000256" key="1">
    <source>
        <dbReference type="ARBA" id="ARBA00001947"/>
    </source>
</evidence>
<evidence type="ECO:0000259" key="8">
    <source>
        <dbReference type="Pfam" id="PF02163"/>
    </source>
</evidence>
<keyword evidence="6 7" id="KW-0472">Membrane</keyword>
<sequence>MTLLDNDLLNLINLVISFFMSIIIHELGHAFFVKIFRGKVNGLGIGMFGETFFEFKRFYIKKDFYRGSIMWELPVNIKDYQLILVYFGGPLFNLIIGLVCWIFGNPEYQYYYDVIMNISFVMAFINLLPFYHSSSMKSDGRGILDVFKERKTA</sequence>
<reference evidence="9 10" key="1">
    <citation type="submission" date="2017-12" db="EMBL/GenBank/DDBJ databases">
        <title>Taxonomic description and draft genome of Pradoshia cofamensis Gen. nov., sp. nov., a thermotolerant bacillale isolated from anterior gut of earthworm Eisenia fetida.</title>
        <authorList>
            <person name="Saha T."/>
            <person name="Chakraborty R."/>
        </authorList>
    </citation>
    <scope>NUCLEOTIDE SEQUENCE [LARGE SCALE GENOMIC DNA]</scope>
    <source>
        <strain evidence="9 10">EAG3</strain>
    </source>
</reference>
<accession>A0A2S7MVB0</accession>
<name>A0A2S7MVB0_9BACI</name>
<feature type="transmembrane region" description="Helical" evidence="7">
    <location>
        <begin position="110"/>
        <end position="131"/>
    </location>
</feature>
<proteinExistence type="inferred from homology"/>
<evidence type="ECO:0000256" key="2">
    <source>
        <dbReference type="ARBA" id="ARBA00004141"/>
    </source>
</evidence>
<evidence type="ECO:0000313" key="9">
    <source>
        <dbReference type="EMBL" id="PQD93688.1"/>
    </source>
</evidence>